<dbReference type="PANTHER" id="PTHR13395:SF6">
    <property type="entry name" value="SISTER CHROMATID COHESION PROTEIN DCC1"/>
    <property type="match status" value="1"/>
</dbReference>
<accession>A0A0D2DNP0</accession>
<feature type="compositionally biased region" description="Acidic residues" evidence="3">
    <location>
        <begin position="103"/>
        <end position="112"/>
    </location>
</feature>
<reference evidence="4 5" key="1">
    <citation type="submission" date="2015-01" db="EMBL/GenBank/DDBJ databases">
        <title>The Genome Sequence of Exophiala oligosperma CBS72588.</title>
        <authorList>
            <consortium name="The Broad Institute Genomics Platform"/>
            <person name="Cuomo C."/>
            <person name="de Hoog S."/>
            <person name="Gorbushina A."/>
            <person name="Stielow B."/>
            <person name="Teixiera M."/>
            <person name="Abouelleil A."/>
            <person name="Chapman S.B."/>
            <person name="Priest M."/>
            <person name="Young S.K."/>
            <person name="Wortman J."/>
            <person name="Nusbaum C."/>
            <person name="Birren B."/>
        </authorList>
    </citation>
    <scope>NUCLEOTIDE SEQUENCE [LARGE SCALE GENOMIC DNA]</scope>
    <source>
        <strain evidence="4 5">CBS 72588</strain>
    </source>
</reference>
<dbReference type="GO" id="GO:0006260">
    <property type="term" value="P:DNA replication"/>
    <property type="evidence" value="ECO:0007669"/>
    <property type="project" value="UniProtKB-KW"/>
</dbReference>
<feature type="region of interest" description="Disordered" evidence="3">
    <location>
        <begin position="428"/>
        <end position="451"/>
    </location>
</feature>
<sequence length="451" mass="50115">MSSQRTDFPPVSFSARYPQKSLRLLELPHELVATIEEGRKIGSATRMQLKSSSTSQGYLHLCTNDKMWAVKQVSTSNSVYVTESTGAGGEPRSSKRRKIEHEKDEEEMDVDQQQDQKQDDNGEVTAISQVKNILELIHVDTDAIQLEAMVRDMLPLYHNDDDDDDADVERYSKGDRYIRIEDMLHDIPAPDKVILDAARKLFVFGLSIKGDDHERVALCMPTSSLLLRAWKSLMQTYTLSSFKSEDWNDVKGWLGPVLADMKRNIDDETESALLTSVAMASLRRFAIFQERDLNCRQSPHDTFTTMPPETVGWDGSGGCAVVGKWLLESLYNNNKSNTAAAAAALSVEEFKQQWEQILPDSWAKDCDVVSLIKSSSVEVEVVTDGQGTEVLKFPTITAHGDLGRVTAVNKSAGIAGAAGTTATAAVNDAKAQKKRKWHEKFGAQRNPAMKK</sequence>
<name>A0A0D2DNP0_9EURO</name>
<keyword evidence="2" id="KW-0235">DNA replication</keyword>
<evidence type="ECO:0000256" key="2">
    <source>
        <dbReference type="ARBA" id="ARBA00022705"/>
    </source>
</evidence>
<keyword evidence="5" id="KW-1185">Reference proteome</keyword>
<dbReference type="PANTHER" id="PTHR13395">
    <property type="entry name" value="SISTER CHROMATID COHESION PROTEIN DCC1-RELATED"/>
    <property type="match status" value="1"/>
</dbReference>
<protein>
    <recommendedName>
        <fullName evidence="6">Sister chromatid cohesion protein Dcc1</fullName>
    </recommendedName>
</protein>
<evidence type="ECO:0000256" key="3">
    <source>
        <dbReference type="SAM" id="MobiDB-lite"/>
    </source>
</evidence>
<dbReference type="Pfam" id="PF09724">
    <property type="entry name" value="Dcc1"/>
    <property type="match status" value="1"/>
</dbReference>
<dbReference type="AlphaFoldDB" id="A0A0D2DNP0"/>
<evidence type="ECO:0008006" key="6">
    <source>
        <dbReference type="Google" id="ProtNLM"/>
    </source>
</evidence>
<proteinExistence type="inferred from homology"/>
<dbReference type="GO" id="GO:0000785">
    <property type="term" value="C:chromatin"/>
    <property type="evidence" value="ECO:0007669"/>
    <property type="project" value="TreeGrafter"/>
</dbReference>
<dbReference type="InterPro" id="IPR019128">
    <property type="entry name" value="Dcc1"/>
</dbReference>
<dbReference type="RefSeq" id="XP_016264331.1">
    <property type="nucleotide sequence ID" value="XM_016406125.1"/>
</dbReference>
<feature type="region of interest" description="Disordered" evidence="3">
    <location>
        <begin position="81"/>
        <end position="122"/>
    </location>
</feature>
<evidence type="ECO:0000313" key="4">
    <source>
        <dbReference type="EMBL" id="KIW44115.1"/>
    </source>
</evidence>
<organism evidence="4 5">
    <name type="scientific">Exophiala oligosperma</name>
    <dbReference type="NCBI Taxonomy" id="215243"/>
    <lineage>
        <taxon>Eukaryota</taxon>
        <taxon>Fungi</taxon>
        <taxon>Dikarya</taxon>
        <taxon>Ascomycota</taxon>
        <taxon>Pezizomycotina</taxon>
        <taxon>Eurotiomycetes</taxon>
        <taxon>Chaetothyriomycetidae</taxon>
        <taxon>Chaetothyriales</taxon>
        <taxon>Herpotrichiellaceae</taxon>
        <taxon>Exophiala</taxon>
    </lineage>
</organism>
<dbReference type="GO" id="GO:0000775">
    <property type="term" value="C:chromosome, centromeric region"/>
    <property type="evidence" value="ECO:0007669"/>
    <property type="project" value="TreeGrafter"/>
</dbReference>
<dbReference type="HOGENOM" id="CLU_037336_0_0_1"/>
<dbReference type="GO" id="GO:0031390">
    <property type="term" value="C:Ctf18 RFC-like complex"/>
    <property type="evidence" value="ECO:0007669"/>
    <property type="project" value="InterPro"/>
</dbReference>
<dbReference type="STRING" id="215243.A0A0D2DNP0"/>
<dbReference type="EMBL" id="KN847335">
    <property type="protein sequence ID" value="KIW44115.1"/>
    <property type="molecule type" value="Genomic_DNA"/>
</dbReference>
<dbReference type="OrthoDB" id="5199543at2759"/>
<dbReference type="Proteomes" id="UP000053342">
    <property type="component" value="Unassembled WGS sequence"/>
</dbReference>
<gene>
    <name evidence="4" type="ORF">PV06_05149</name>
</gene>
<dbReference type="GO" id="GO:0034088">
    <property type="term" value="P:maintenance of mitotic sister chromatid cohesion"/>
    <property type="evidence" value="ECO:0007669"/>
    <property type="project" value="TreeGrafter"/>
</dbReference>
<dbReference type="GeneID" id="27357223"/>
<evidence type="ECO:0000313" key="5">
    <source>
        <dbReference type="Proteomes" id="UP000053342"/>
    </source>
</evidence>
<comment type="similarity">
    <text evidence="1">Belongs to the DCC1 family.</text>
</comment>
<dbReference type="VEuPathDB" id="FungiDB:PV06_05149"/>
<evidence type="ECO:0000256" key="1">
    <source>
        <dbReference type="ARBA" id="ARBA00007017"/>
    </source>
</evidence>